<sequence length="514" mass="53746">MSITRGWVGVPEDELLGSALLREDALSFVPEPLGAAEVAEVEALLAAQEAARSAASDPDRVEYWEVAAEVEATLAGEEPAGWAGEELQAGLSAASRGLGRAGLTAQETVHVVDATLAASVEAVGRLRSQLDGVLTALVLDGARRGLHRAVGMGLVDWVRVRCPWMSLTEVSHLRAVVDAAATHWGGPLADAVVTGRTGLHRAAKVATTITRLAGSLTPDQREAYAAIITAAASNPAISDRDLARACTKLLIDLLDEPPDRRGARGDDGPEGGQDAKDHDGDDRGDGDAHGAEGTGGSRARELRWVSRRPLGNGMTRYTVDAPDDDAGILTGVLARPCPGEDGLPDPRPAGARRYDALMAVVGRGLGHPGAPPSAARASVIITVKADPATGRPQGAACTQTGQVLTASQAGRFACTGDLTPVVLGEHDEPLRLGRTQRLASAGQFKALVVRDEGCVYPGCTVPATWCEAHHIVWWCRGGPTDIDTLALLCPRHHTHVHDRNLQITVTGGYATVHV</sequence>
<dbReference type="Pfam" id="PF02720">
    <property type="entry name" value="DUF222"/>
    <property type="match status" value="1"/>
</dbReference>
<dbReference type="Gene3D" id="1.10.30.50">
    <property type="match status" value="1"/>
</dbReference>
<evidence type="ECO:0000313" key="3">
    <source>
        <dbReference type="EMBL" id="SOC51555.1"/>
    </source>
</evidence>
<dbReference type="SMART" id="SM00507">
    <property type="entry name" value="HNHc"/>
    <property type="match status" value="1"/>
</dbReference>
<evidence type="ECO:0000256" key="1">
    <source>
        <dbReference type="SAM" id="MobiDB-lite"/>
    </source>
</evidence>
<dbReference type="RefSeq" id="WP_170955333.1">
    <property type="nucleotide sequence ID" value="NZ_OBQK01000001.1"/>
</dbReference>
<evidence type="ECO:0000259" key="2">
    <source>
        <dbReference type="SMART" id="SM00507"/>
    </source>
</evidence>
<dbReference type="InterPro" id="IPR003615">
    <property type="entry name" value="HNH_nuc"/>
</dbReference>
<evidence type="ECO:0000313" key="4">
    <source>
        <dbReference type="Proteomes" id="UP000219688"/>
    </source>
</evidence>
<dbReference type="CDD" id="cd00085">
    <property type="entry name" value="HNHc"/>
    <property type="match status" value="1"/>
</dbReference>
<name>A0A285VBR6_9MICO</name>
<protein>
    <recommendedName>
        <fullName evidence="2">HNH nuclease domain-containing protein</fullName>
    </recommendedName>
</protein>
<dbReference type="EMBL" id="OBQK01000001">
    <property type="protein sequence ID" value="SOC51555.1"/>
    <property type="molecule type" value="Genomic_DNA"/>
</dbReference>
<proteinExistence type="predicted"/>
<accession>A0A285VBR6</accession>
<reference evidence="4" key="1">
    <citation type="submission" date="2017-08" db="EMBL/GenBank/DDBJ databases">
        <authorList>
            <person name="Varghese N."/>
            <person name="Submissions S."/>
        </authorList>
    </citation>
    <scope>NUCLEOTIDE SEQUENCE [LARGE SCALE GENOMIC DNA]</scope>
    <source>
        <strain evidence="4">USBA17B2</strain>
    </source>
</reference>
<gene>
    <name evidence="3" type="ORF">SAMN05421879_101233</name>
</gene>
<organism evidence="3 4">
    <name type="scientific">Ornithinimicrobium cerasi</name>
    <dbReference type="NCBI Taxonomy" id="2248773"/>
    <lineage>
        <taxon>Bacteria</taxon>
        <taxon>Bacillati</taxon>
        <taxon>Actinomycetota</taxon>
        <taxon>Actinomycetes</taxon>
        <taxon>Micrococcales</taxon>
        <taxon>Ornithinimicrobiaceae</taxon>
        <taxon>Ornithinimicrobium</taxon>
    </lineage>
</organism>
<dbReference type="Proteomes" id="UP000219688">
    <property type="component" value="Unassembled WGS sequence"/>
</dbReference>
<dbReference type="AlphaFoldDB" id="A0A285VBR6"/>
<feature type="compositionally biased region" description="Basic and acidic residues" evidence="1">
    <location>
        <begin position="257"/>
        <end position="290"/>
    </location>
</feature>
<dbReference type="InterPro" id="IPR003870">
    <property type="entry name" value="DUF222"/>
</dbReference>
<keyword evidence="4" id="KW-1185">Reference proteome</keyword>
<feature type="domain" description="HNH nuclease" evidence="2">
    <location>
        <begin position="442"/>
        <end position="494"/>
    </location>
</feature>
<feature type="region of interest" description="Disordered" evidence="1">
    <location>
        <begin position="256"/>
        <end position="307"/>
    </location>
</feature>